<comment type="caution">
    <text evidence="1">The sequence shown here is derived from an EMBL/GenBank/DDBJ whole genome shotgun (WGS) entry which is preliminary data.</text>
</comment>
<keyword evidence="2" id="KW-1185">Reference proteome</keyword>
<evidence type="ECO:0000313" key="2">
    <source>
        <dbReference type="Proteomes" id="UP000311382"/>
    </source>
</evidence>
<proteinExistence type="predicted"/>
<accession>A0A5C5G7P0</accession>
<dbReference type="PANTHER" id="PTHR34561">
    <property type="entry name" value="NADH DEHYDROGENASE [UBIQUINONE] 1 ALPHA SUBCOMPLEX ASSEMBLY FACTOR 8"/>
    <property type="match status" value="1"/>
</dbReference>
<organism evidence="1 2">
    <name type="scientific">Rhodotorula diobovata</name>
    <dbReference type="NCBI Taxonomy" id="5288"/>
    <lineage>
        <taxon>Eukaryota</taxon>
        <taxon>Fungi</taxon>
        <taxon>Dikarya</taxon>
        <taxon>Basidiomycota</taxon>
        <taxon>Pucciniomycotina</taxon>
        <taxon>Microbotryomycetes</taxon>
        <taxon>Sporidiobolales</taxon>
        <taxon>Sporidiobolaceae</taxon>
        <taxon>Rhodotorula</taxon>
    </lineage>
</organism>
<dbReference type="OrthoDB" id="3821113at2759"/>
<dbReference type="PANTHER" id="PTHR34561:SF1">
    <property type="entry name" value="NADH DEHYDROGENASE [UBIQUINONE] 1 ALPHA SUBCOMPLEX ASSEMBLY FACTOR 8"/>
    <property type="match status" value="1"/>
</dbReference>
<dbReference type="Proteomes" id="UP000311382">
    <property type="component" value="Unassembled WGS sequence"/>
</dbReference>
<dbReference type="EMBL" id="SOZI01000003">
    <property type="protein sequence ID" value="TNY24402.1"/>
    <property type="molecule type" value="Genomic_DNA"/>
</dbReference>
<dbReference type="InterPro" id="IPR034595">
    <property type="entry name" value="NDUFAF8"/>
</dbReference>
<protein>
    <submittedName>
        <fullName evidence="1">Uncharacterized protein</fullName>
    </submittedName>
</protein>
<dbReference type="AlphaFoldDB" id="A0A5C5G7P0"/>
<name>A0A5C5G7P0_9BASI</name>
<reference evidence="1 2" key="1">
    <citation type="submission" date="2019-03" db="EMBL/GenBank/DDBJ databases">
        <title>Rhodosporidium diobovatum UCD-FST 08-225 genome sequencing, assembly, and annotation.</title>
        <authorList>
            <person name="Fakankun I.U."/>
            <person name="Fristensky B."/>
            <person name="Levin D.B."/>
        </authorList>
    </citation>
    <scope>NUCLEOTIDE SEQUENCE [LARGE SCALE GENOMIC DNA]</scope>
    <source>
        <strain evidence="1 2">UCD-FST 08-225</strain>
    </source>
</reference>
<dbReference type="GO" id="GO:0005739">
    <property type="term" value="C:mitochondrion"/>
    <property type="evidence" value="ECO:0007669"/>
    <property type="project" value="InterPro"/>
</dbReference>
<sequence length="65" mass="7059">MPGSTAPARLRPLAKLPQAAAACAQAGATYGKCIGARYQEVERDMCAREFAAFRQCVLEQMKARK</sequence>
<evidence type="ECO:0000313" key="1">
    <source>
        <dbReference type="EMBL" id="TNY24402.1"/>
    </source>
</evidence>
<dbReference type="GO" id="GO:0032981">
    <property type="term" value="P:mitochondrial respiratory chain complex I assembly"/>
    <property type="evidence" value="ECO:0007669"/>
    <property type="project" value="InterPro"/>
</dbReference>
<gene>
    <name evidence="1" type="ORF">DMC30DRAFT_387299</name>
</gene>